<dbReference type="OrthoDB" id="9812311at2"/>
<evidence type="ECO:0000313" key="2">
    <source>
        <dbReference type="EMBL" id="RFD20251.1"/>
    </source>
</evidence>
<dbReference type="AlphaFoldDB" id="A0A371Z173"/>
<evidence type="ECO:0000259" key="1">
    <source>
        <dbReference type="Pfam" id="PF02698"/>
    </source>
</evidence>
<reference evidence="2 3" key="1">
    <citation type="submission" date="2018-08" db="EMBL/GenBank/DDBJ databases">
        <title>Komagataeibacter sp. AV 382.</title>
        <authorList>
            <person name="Skraban J."/>
            <person name="Trcek J."/>
        </authorList>
    </citation>
    <scope>NUCLEOTIDE SEQUENCE [LARGE SCALE GENOMIC DNA]</scope>
    <source>
        <strain evidence="2 3">AV 382</strain>
    </source>
</reference>
<accession>A0A371Z173</accession>
<gene>
    <name evidence="2" type="ORF">DY926_07115</name>
</gene>
<keyword evidence="3" id="KW-1185">Reference proteome</keyword>
<dbReference type="CDD" id="cd06259">
    <property type="entry name" value="YdcF-like"/>
    <property type="match status" value="1"/>
</dbReference>
<dbReference type="EMBL" id="QUWV01000052">
    <property type="protein sequence ID" value="RFD20251.1"/>
    <property type="molecule type" value="Genomic_DNA"/>
</dbReference>
<organism evidence="2 3">
    <name type="scientific">Komagataeibacter melaceti</name>
    <dbReference type="NCBI Taxonomy" id="2766577"/>
    <lineage>
        <taxon>Bacteria</taxon>
        <taxon>Pseudomonadati</taxon>
        <taxon>Pseudomonadota</taxon>
        <taxon>Alphaproteobacteria</taxon>
        <taxon>Acetobacterales</taxon>
        <taxon>Acetobacteraceae</taxon>
        <taxon>Komagataeibacter</taxon>
    </lineage>
</organism>
<evidence type="ECO:0000313" key="3">
    <source>
        <dbReference type="Proteomes" id="UP000262371"/>
    </source>
</evidence>
<name>A0A371Z173_9PROT</name>
<feature type="domain" description="DUF218" evidence="1">
    <location>
        <begin position="24"/>
        <end position="139"/>
    </location>
</feature>
<dbReference type="RefSeq" id="WP_148707746.1">
    <property type="nucleotide sequence ID" value="NZ_QUWV01000052.1"/>
</dbReference>
<feature type="non-terminal residue" evidence="2">
    <location>
        <position position="1"/>
    </location>
</feature>
<comment type="caution">
    <text evidence="2">The sequence shown here is derived from an EMBL/GenBank/DDBJ whole genome shotgun (WGS) entry which is preliminary data.</text>
</comment>
<protein>
    <submittedName>
        <fullName evidence="2">YdcF family protein</fullName>
    </submittedName>
</protein>
<proteinExistence type="predicted"/>
<dbReference type="Proteomes" id="UP000262371">
    <property type="component" value="Unassembled WGS sequence"/>
</dbReference>
<sequence length="195" mass="21610">AWGMGLAWFVRDAMRPPARPPHADGIVALTGGQGRIEESLRLLAEGNADLLLISGVDVHATLGDFLYRLPQPVPPTLWTRTTLGRRATSTLGNADETAGWVHDNNIHSLIVVTAGYHIRRAMLEMARTIPDVRLYAYPIRPPALHHLLHPATLRLMVVEYDKWLLACLDLPRLTRPLHSLIHHADTRAGVPDTMG</sequence>
<dbReference type="Pfam" id="PF02698">
    <property type="entry name" value="DUF218"/>
    <property type="match status" value="1"/>
</dbReference>
<dbReference type="InterPro" id="IPR003848">
    <property type="entry name" value="DUF218"/>
</dbReference>